<accession>A0ABP0FPW4</accession>
<feature type="domain" description="GHMP kinase N-terminal" evidence="14">
    <location>
        <begin position="135"/>
        <end position="219"/>
    </location>
</feature>
<keyword evidence="8 13" id="KW-0418">Kinase</keyword>
<dbReference type="InterPro" id="IPR036554">
    <property type="entry name" value="GHMP_kinase_C_sf"/>
</dbReference>
<keyword evidence="17" id="KW-1185">Reference proteome</keyword>
<evidence type="ECO:0000256" key="4">
    <source>
        <dbReference type="ARBA" id="ARBA00022490"/>
    </source>
</evidence>
<keyword evidence="13" id="KW-0753">Steroid metabolism</keyword>
<evidence type="ECO:0000313" key="16">
    <source>
        <dbReference type="EMBL" id="CAK8680462.1"/>
    </source>
</evidence>
<dbReference type="Pfam" id="PF08544">
    <property type="entry name" value="GHMP_kinases_C"/>
    <property type="match status" value="1"/>
</dbReference>
<keyword evidence="10" id="KW-0460">Magnesium</keyword>
<dbReference type="PANTHER" id="PTHR43290:SF2">
    <property type="entry name" value="MEVALONATE KINASE"/>
    <property type="match status" value="1"/>
</dbReference>
<evidence type="ECO:0000256" key="5">
    <source>
        <dbReference type="ARBA" id="ARBA00022516"/>
    </source>
</evidence>
<dbReference type="InterPro" id="IPR014721">
    <property type="entry name" value="Ribsml_uS5_D2-typ_fold_subgr"/>
</dbReference>
<keyword evidence="6 13" id="KW-0808">Transferase</keyword>
<dbReference type="SUPFAM" id="SSF55060">
    <property type="entry name" value="GHMP Kinase, C-terminal domain"/>
    <property type="match status" value="1"/>
</dbReference>
<dbReference type="InterPro" id="IPR006203">
    <property type="entry name" value="GHMP_knse_ATP-bd_CS"/>
</dbReference>
<dbReference type="NCBIfam" id="TIGR00549">
    <property type="entry name" value="mevalon_kin"/>
    <property type="match status" value="1"/>
</dbReference>
<dbReference type="Proteomes" id="UP001642483">
    <property type="component" value="Unassembled WGS sequence"/>
</dbReference>
<keyword evidence="11 13" id="KW-0443">Lipid metabolism</keyword>
<evidence type="ECO:0000256" key="13">
    <source>
        <dbReference type="RuleBase" id="RU363087"/>
    </source>
</evidence>
<dbReference type="InterPro" id="IPR013750">
    <property type="entry name" value="GHMP_kinase_C_dom"/>
</dbReference>
<evidence type="ECO:0000259" key="15">
    <source>
        <dbReference type="Pfam" id="PF08544"/>
    </source>
</evidence>
<evidence type="ECO:0000256" key="8">
    <source>
        <dbReference type="ARBA" id="ARBA00022777"/>
    </source>
</evidence>
<keyword evidence="13" id="KW-0752">Steroid biosynthesis</keyword>
<keyword evidence="5 13" id="KW-0444">Lipid biosynthesis</keyword>
<evidence type="ECO:0000256" key="2">
    <source>
        <dbReference type="ARBA" id="ARBA00006495"/>
    </source>
</evidence>
<evidence type="ECO:0000256" key="10">
    <source>
        <dbReference type="ARBA" id="ARBA00022842"/>
    </source>
</evidence>
<evidence type="ECO:0000313" key="17">
    <source>
        <dbReference type="Proteomes" id="UP001642483"/>
    </source>
</evidence>
<feature type="domain" description="GHMP kinase C-terminal" evidence="15">
    <location>
        <begin position="298"/>
        <end position="358"/>
    </location>
</feature>
<sequence>MVKRVIAIAPGKIILHGEHAVVYGKKAIACAIDATITIELCATDDNCVSFHLPNVLCQKDALKIKIESLKELLVRCQSIGRIESNILDWHEKIKEFVASTLIFNGNENKLLNLALSSCLFAYMKILVLDGQCNFPSVFVKIESNNLPLGAGLGSSAACSVCLATTMLVHAGIIHPKENDQGITLDDNVLEKINETALMLEKLLHGNPSGIDNAISTYGGAVVYHNGKISHISSLPSLQFLVVNTGIARNTKSLVSSVKSKMTDFPEVVCNIMQAIHEISVQAEGILRDVEKSHSQNHEMDLKKLKELLKMNQHLLQSIGVSHPKIDEICKIAEENNFSCKLTGAGGGGCAIVMFDEATEQINSLINELNKRGFKNWKVKLGCKGVQLKQIAK</sequence>
<proteinExistence type="inferred from homology"/>
<dbReference type="Pfam" id="PF00288">
    <property type="entry name" value="GHMP_kinases_N"/>
    <property type="match status" value="1"/>
</dbReference>
<dbReference type="EMBL" id="CAWYQH010000068">
    <property type="protein sequence ID" value="CAK8680462.1"/>
    <property type="molecule type" value="Genomic_DNA"/>
</dbReference>
<dbReference type="EC" id="2.7.1.36" evidence="3 13"/>
<evidence type="ECO:0000256" key="11">
    <source>
        <dbReference type="ARBA" id="ARBA00023098"/>
    </source>
</evidence>
<evidence type="ECO:0000256" key="6">
    <source>
        <dbReference type="ARBA" id="ARBA00022679"/>
    </source>
</evidence>
<name>A0ABP0FPW4_CLALP</name>
<dbReference type="PANTHER" id="PTHR43290">
    <property type="entry name" value="MEVALONATE KINASE"/>
    <property type="match status" value="1"/>
</dbReference>
<comment type="pathway">
    <text evidence="12 13">Isoprenoid biosynthesis; isopentenyl diphosphate biosynthesis via mevalonate pathway; isopentenyl diphosphate from (R)-mevalonate: step 1/3.</text>
</comment>
<comment type="similarity">
    <text evidence="2 13">Belongs to the GHMP kinase family. Mevalonate kinase subfamily.</text>
</comment>
<protein>
    <recommendedName>
        <fullName evidence="3 13">Mevalonate kinase</fullName>
        <shortName evidence="13">MK</shortName>
        <ecNumber evidence="3 13">2.7.1.36</ecNumber>
    </recommendedName>
</protein>
<dbReference type="InterPro" id="IPR006204">
    <property type="entry name" value="GHMP_kinase_N_dom"/>
</dbReference>
<gene>
    <name evidence="16" type="ORF">CVLEPA_LOCUS10709</name>
</gene>
<evidence type="ECO:0000259" key="14">
    <source>
        <dbReference type="Pfam" id="PF00288"/>
    </source>
</evidence>
<keyword evidence="9 13" id="KW-0067">ATP-binding</keyword>
<dbReference type="Gene3D" id="3.30.70.890">
    <property type="entry name" value="GHMP kinase, C-terminal domain"/>
    <property type="match status" value="1"/>
</dbReference>
<keyword evidence="13" id="KW-0756">Sterol biosynthesis</keyword>
<evidence type="ECO:0000256" key="7">
    <source>
        <dbReference type="ARBA" id="ARBA00022741"/>
    </source>
</evidence>
<dbReference type="Gene3D" id="3.30.230.10">
    <property type="match status" value="1"/>
</dbReference>
<dbReference type="InterPro" id="IPR006205">
    <property type="entry name" value="Mev_gal_kin"/>
</dbReference>
<dbReference type="PROSITE" id="PS00627">
    <property type="entry name" value="GHMP_KINASES_ATP"/>
    <property type="match status" value="1"/>
</dbReference>
<dbReference type="SUPFAM" id="SSF54211">
    <property type="entry name" value="Ribosomal protein S5 domain 2-like"/>
    <property type="match status" value="1"/>
</dbReference>
<keyword evidence="4 13" id="KW-0963">Cytoplasm</keyword>
<comment type="caution">
    <text evidence="16">The sequence shown here is derived from an EMBL/GenBank/DDBJ whole genome shotgun (WGS) entry which is preliminary data.</text>
</comment>
<comment type="catalytic activity">
    <reaction evidence="13">
        <text>(R)-mevalonate + ATP = (R)-5-phosphomevalonate + ADP + H(+)</text>
        <dbReference type="Rhea" id="RHEA:17065"/>
        <dbReference type="ChEBI" id="CHEBI:15378"/>
        <dbReference type="ChEBI" id="CHEBI:30616"/>
        <dbReference type="ChEBI" id="CHEBI:36464"/>
        <dbReference type="ChEBI" id="CHEBI:58146"/>
        <dbReference type="ChEBI" id="CHEBI:456216"/>
        <dbReference type="EC" id="2.7.1.36"/>
    </reaction>
</comment>
<keyword evidence="7 13" id="KW-0547">Nucleotide-binding</keyword>
<keyword evidence="13" id="KW-1207">Sterol metabolism</keyword>
<evidence type="ECO:0000256" key="9">
    <source>
        <dbReference type="ARBA" id="ARBA00022840"/>
    </source>
</evidence>
<dbReference type="InterPro" id="IPR020568">
    <property type="entry name" value="Ribosomal_Su5_D2-typ_SF"/>
</dbReference>
<comment type="subcellular location">
    <subcellularLocation>
        <location evidence="1 13">Cytoplasm</location>
    </subcellularLocation>
</comment>
<reference evidence="16 17" key="1">
    <citation type="submission" date="2024-02" db="EMBL/GenBank/DDBJ databases">
        <authorList>
            <person name="Daric V."/>
            <person name="Darras S."/>
        </authorList>
    </citation>
    <scope>NUCLEOTIDE SEQUENCE [LARGE SCALE GENOMIC DNA]</scope>
</reference>
<evidence type="ECO:0000256" key="1">
    <source>
        <dbReference type="ARBA" id="ARBA00004496"/>
    </source>
</evidence>
<evidence type="ECO:0000256" key="12">
    <source>
        <dbReference type="ARBA" id="ARBA00029438"/>
    </source>
</evidence>
<dbReference type="PRINTS" id="PR00959">
    <property type="entry name" value="MEVGALKINASE"/>
</dbReference>
<evidence type="ECO:0000256" key="3">
    <source>
        <dbReference type="ARBA" id="ARBA00012103"/>
    </source>
</evidence>
<organism evidence="16 17">
    <name type="scientific">Clavelina lepadiformis</name>
    <name type="common">Light-bulb sea squirt</name>
    <name type="synonym">Ascidia lepadiformis</name>
    <dbReference type="NCBI Taxonomy" id="159417"/>
    <lineage>
        <taxon>Eukaryota</taxon>
        <taxon>Metazoa</taxon>
        <taxon>Chordata</taxon>
        <taxon>Tunicata</taxon>
        <taxon>Ascidiacea</taxon>
        <taxon>Aplousobranchia</taxon>
        <taxon>Clavelinidae</taxon>
        <taxon>Clavelina</taxon>
    </lineage>
</organism>